<accession>A0ABY7H9B3</accession>
<gene>
    <name evidence="2" type="ORF">O0S08_06850</name>
</gene>
<dbReference type="EMBL" id="CP114040">
    <property type="protein sequence ID" value="WAS95865.1"/>
    <property type="molecule type" value="Genomic_DNA"/>
</dbReference>
<name>A0ABY7H9B3_9BACT</name>
<keyword evidence="1" id="KW-0732">Signal</keyword>
<organism evidence="2 3">
    <name type="scientific">Nannocystis punicea</name>
    <dbReference type="NCBI Taxonomy" id="2995304"/>
    <lineage>
        <taxon>Bacteria</taxon>
        <taxon>Pseudomonadati</taxon>
        <taxon>Myxococcota</taxon>
        <taxon>Polyangia</taxon>
        <taxon>Nannocystales</taxon>
        <taxon>Nannocystaceae</taxon>
        <taxon>Nannocystis</taxon>
    </lineage>
</organism>
<sequence length="374" mass="39849">MRTPALFSLALTSALAAACDDDLELVDADEPVAFRCGIPCVNSPYLGSYDITNLTYRHGFESVSPDGEHSMSWTGTKSGATISAINVTVDGTATVSLSTGSTVPIVGSRLDLVVNYGGTTTNGKVWFAGVTTEPGDEDDSFTVTRYDIRTNVYPGPAHEFVGTEKDPWWTVCPANVHGSNMAVLLSDTHADSIADGSIGWVNYDYTEFAIACDGHSLAKGVTELNVVPRSGHARSYGYDHYSSLMQGWQAVFQGQSRTFLGAPVGVVDTAHSPPLFHTLGPIPLPPPIIGQYQWVLESVYKDTGTATRGARCKFTGNAYRLQGEHRNSAYDPPVAQIAGWSSLPECSGNLSQYGDVAFYSVAHIIFQQGGGGGS</sequence>
<protein>
    <submittedName>
        <fullName evidence="2">Uncharacterized protein</fullName>
    </submittedName>
</protein>
<dbReference type="PROSITE" id="PS51257">
    <property type="entry name" value="PROKAR_LIPOPROTEIN"/>
    <property type="match status" value="1"/>
</dbReference>
<keyword evidence="3" id="KW-1185">Reference proteome</keyword>
<feature type="chain" id="PRO_5046919647" evidence="1">
    <location>
        <begin position="19"/>
        <end position="374"/>
    </location>
</feature>
<dbReference type="RefSeq" id="WP_269038208.1">
    <property type="nucleotide sequence ID" value="NZ_CP114040.1"/>
</dbReference>
<evidence type="ECO:0000256" key="1">
    <source>
        <dbReference type="SAM" id="SignalP"/>
    </source>
</evidence>
<evidence type="ECO:0000313" key="3">
    <source>
        <dbReference type="Proteomes" id="UP001164459"/>
    </source>
</evidence>
<feature type="signal peptide" evidence="1">
    <location>
        <begin position="1"/>
        <end position="18"/>
    </location>
</feature>
<proteinExistence type="predicted"/>
<evidence type="ECO:0000313" key="2">
    <source>
        <dbReference type="EMBL" id="WAS95865.1"/>
    </source>
</evidence>
<dbReference type="Proteomes" id="UP001164459">
    <property type="component" value="Chromosome"/>
</dbReference>
<reference evidence="2" key="1">
    <citation type="submission" date="2022-11" db="EMBL/GenBank/DDBJ databases">
        <title>Minimal conservation of predation-associated metabolite biosynthetic gene clusters underscores biosynthetic potential of Myxococcota including descriptions for ten novel species: Archangium lansinium sp. nov., Myxococcus landrumus sp. nov., Nannocystis bai.</title>
        <authorList>
            <person name="Ahearne A."/>
            <person name="Stevens C."/>
            <person name="Dowd S."/>
        </authorList>
    </citation>
    <scope>NUCLEOTIDE SEQUENCE</scope>
    <source>
        <strain evidence="2">Fl3</strain>
    </source>
</reference>